<gene>
    <name evidence="3" type="ORF">NOX80_18450</name>
</gene>
<evidence type="ECO:0000313" key="4">
    <source>
        <dbReference type="Proteomes" id="UP001059844"/>
    </source>
</evidence>
<sequence length="92" mass="10873">MPIEHIMQFLTLFFGSTTFVSIYIAWKSRKSDVKKAEAVALENMQVVYDKFTEQTDRKFEEMQTLISKQAEEIKSLKSQIADYEKRCKHCQK</sequence>
<dbReference type="Proteomes" id="UP001059844">
    <property type="component" value="Chromosome"/>
</dbReference>
<evidence type="ECO:0000313" key="3">
    <source>
        <dbReference type="EMBL" id="UUC45588.1"/>
    </source>
</evidence>
<dbReference type="RefSeq" id="WP_256551281.1">
    <property type="nucleotide sequence ID" value="NZ_CP101751.1"/>
</dbReference>
<evidence type="ECO:0000256" key="2">
    <source>
        <dbReference type="SAM" id="Phobius"/>
    </source>
</evidence>
<feature type="transmembrane region" description="Helical" evidence="2">
    <location>
        <begin position="6"/>
        <end position="26"/>
    </location>
</feature>
<reference evidence="3" key="1">
    <citation type="submission" date="2022-07" db="EMBL/GenBank/DDBJ databases">
        <title>Isolation, identification, and degradation of a PFOSA degrading strain from sewage treatment plant.</title>
        <authorList>
            <person name="Zhang L."/>
            <person name="Huo Y."/>
        </authorList>
    </citation>
    <scope>NUCLEOTIDE SEQUENCE</scope>
    <source>
        <strain evidence="3">C1</strain>
    </source>
</reference>
<organism evidence="3 4">
    <name type="scientific">Flavobacterium cerinum</name>
    <dbReference type="NCBI Taxonomy" id="2502784"/>
    <lineage>
        <taxon>Bacteria</taxon>
        <taxon>Pseudomonadati</taxon>
        <taxon>Bacteroidota</taxon>
        <taxon>Flavobacteriia</taxon>
        <taxon>Flavobacteriales</taxon>
        <taxon>Flavobacteriaceae</taxon>
        <taxon>Flavobacterium</taxon>
    </lineage>
</organism>
<keyword evidence="2" id="KW-1133">Transmembrane helix</keyword>
<name>A0ABY5IUZ3_9FLAO</name>
<keyword evidence="2" id="KW-0472">Membrane</keyword>
<keyword evidence="1" id="KW-0175">Coiled coil</keyword>
<keyword evidence="2" id="KW-0812">Transmembrane</keyword>
<accession>A0ABY5IUZ3</accession>
<dbReference type="EMBL" id="CP101751">
    <property type="protein sequence ID" value="UUC45588.1"/>
    <property type="molecule type" value="Genomic_DNA"/>
</dbReference>
<feature type="coiled-coil region" evidence="1">
    <location>
        <begin position="59"/>
        <end position="86"/>
    </location>
</feature>
<protein>
    <submittedName>
        <fullName evidence="3">Uncharacterized protein</fullName>
    </submittedName>
</protein>
<proteinExistence type="predicted"/>
<evidence type="ECO:0000256" key="1">
    <source>
        <dbReference type="SAM" id="Coils"/>
    </source>
</evidence>
<keyword evidence="4" id="KW-1185">Reference proteome</keyword>